<dbReference type="EMBL" id="JAGPNK010000009">
    <property type="protein sequence ID" value="KAH7313424.1"/>
    <property type="molecule type" value="Genomic_DNA"/>
</dbReference>
<name>A0A8K0SNF3_9HYPO</name>
<evidence type="ECO:0000313" key="3">
    <source>
        <dbReference type="Proteomes" id="UP000813444"/>
    </source>
</evidence>
<evidence type="ECO:0000256" key="1">
    <source>
        <dbReference type="SAM" id="SignalP"/>
    </source>
</evidence>
<sequence length="140" mass="14905">MLAALTSLLALGLLAFLFSTWAANPEADIAERNVMTTTSYSLTGAMVVNVVCAVVVRGVKAVPAGDEMGACSPYGLIGAGISARLHLFYLNGYTHGEWAYVREVPSRTMRLVDTGIYAAKDYLEELLGGSNEAVVDKTEL</sequence>
<gene>
    <name evidence="2" type="ORF">B0I35DRAFT_435152</name>
</gene>
<feature type="signal peptide" evidence="1">
    <location>
        <begin position="1"/>
        <end position="22"/>
    </location>
</feature>
<evidence type="ECO:0000313" key="2">
    <source>
        <dbReference type="EMBL" id="KAH7313424.1"/>
    </source>
</evidence>
<keyword evidence="3" id="KW-1185">Reference proteome</keyword>
<accession>A0A8K0SNF3</accession>
<dbReference type="AlphaFoldDB" id="A0A8K0SNF3"/>
<proteinExistence type="predicted"/>
<organism evidence="2 3">
    <name type="scientific">Stachybotrys elegans</name>
    <dbReference type="NCBI Taxonomy" id="80388"/>
    <lineage>
        <taxon>Eukaryota</taxon>
        <taxon>Fungi</taxon>
        <taxon>Dikarya</taxon>
        <taxon>Ascomycota</taxon>
        <taxon>Pezizomycotina</taxon>
        <taxon>Sordariomycetes</taxon>
        <taxon>Hypocreomycetidae</taxon>
        <taxon>Hypocreales</taxon>
        <taxon>Stachybotryaceae</taxon>
        <taxon>Stachybotrys</taxon>
    </lineage>
</organism>
<dbReference type="OrthoDB" id="5145904at2759"/>
<comment type="caution">
    <text evidence="2">The sequence shown here is derived from an EMBL/GenBank/DDBJ whole genome shotgun (WGS) entry which is preliminary data.</text>
</comment>
<protein>
    <submittedName>
        <fullName evidence="2">Uncharacterized protein</fullName>
    </submittedName>
</protein>
<feature type="chain" id="PRO_5035441865" evidence="1">
    <location>
        <begin position="23"/>
        <end position="140"/>
    </location>
</feature>
<reference evidence="2" key="1">
    <citation type="journal article" date="2021" name="Nat. Commun.">
        <title>Genetic determinants of endophytism in the Arabidopsis root mycobiome.</title>
        <authorList>
            <person name="Mesny F."/>
            <person name="Miyauchi S."/>
            <person name="Thiergart T."/>
            <person name="Pickel B."/>
            <person name="Atanasova L."/>
            <person name="Karlsson M."/>
            <person name="Huettel B."/>
            <person name="Barry K.W."/>
            <person name="Haridas S."/>
            <person name="Chen C."/>
            <person name="Bauer D."/>
            <person name="Andreopoulos W."/>
            <person name="Pangilinan J."/>
            <person name="LaButti K."/>
            <person name="Riley R."/>
            <person name="Lipzen A."/>
            <person name="Clum A."/>
            <person name="Drula E."/>
            <person name="Henrissat B."/>
            <person name="Kohler A."/>
            <person name="Grigoriev I.V."/>
            <person name="Martin F.M."/>
            <person name="Hacquard S."/>
        </authorList>
    </citation>
    <scope>NUCLEOTIDE SEQUENCE</scope>
    <source>
        <strain evidence="2">MPI-CAGE-CH-0235</strain>
    </source>
</reference>
<keyword evidence="1" id="KW-0732">Signal</keyword>
<dbReference type="Proteomes" id="UP000813444">
    <property type="component" value="Unassembled WGS sequence"/>
</dbReference>